<dbReference type="Pfam" id="PF07992">
    <property type="entry name" value="Pyr_redox_2"/>
    <property type="match status" value="1"/>
</dbReference>
<name>A0ABS6NME2_9BURK</name>
<dbReference type="PANTHER" id="PTHR43557:SF2">
    <property type="entry name" value="RIESKE DOMAIN-CONTAINING PROTEIN-RELATED"/>
    <property type="match status" value="1"/>
</dbReference>
<keyword evidence="3" id="KW-0274">FAD</keyword>
<evidence type="ECO:0000256" key="2">
    <source>
        <dbReference type="ARBA" id="ARBA00022630"/>
    </source>
</evidence>
<dbReference type="InterPro" id="IPR028202">
    <property type="entry name" value="Reductase_C"/>
</dbReference>
<dbReference type="Proteomes" id="UP000722165">
    <property type="component" value="Unassembled WGS sequence"/>
</dbReference>
<dbReference type="Pfam" id="PF14759">
    <property type="entry name" value="Reductase_C"/>
    <property type="match status" value="1"/>
</dbReference>
<gene>
    <name evidence="7" type="ORF">KU392_05940</name>
</gene>
<keyword evidence="4" id="KW-0560">Oxidoreductase</keyword>
<dbReference type="InterPro" id="IPR050446">
    <property type="entry name" value="FAD-oxidoreductase/Apoptosis"/>
</dbReference>
<dbReference type="EMBL" id="JAHSPR010000003">
    <property type="protein sequence ID" value="MBV4396796.1"/>
    <property type="molecule type" value="Genomic_DNA"/>
</dbReference>
<dbReference type="RefSeq" id="WP_217734852.1">
    <property type="nucleotide sequence ID" value="NZ_JAHSPR010000003.1"/>
</dbReference>
<keyword evidence="8" id="KW-1185">Reference proteome</keyword>
<comment type="cofactor">
    <cofactor evidence="1">
        <name>FAD</name>
        <dbReference type="ChEBI" id="CHEBI:57692"/>
    </cofactor>
</comment>
<comment type="caution">
    <text evidence="7">The sequence shown here is derived from an EMBL/GenBank/DDBJ whole genome shotgun (WGS) entry which is preliminary data.</text>
</comment>
<organism evidence="7 8">
    <name type="scientific">Advenella alkanexedens</name>
    <dbReference type="NCBI Taxonomy" id="1481665"/>
    <lineage>
        <taxon>Bacteria</taxon>
        <taxon>Pseudomonadati</taxon>
        <taxon>Pseudomonadota</taxon>
        <taxon>Betaproteobacteria</taxon>
        <taxon>Burkholderiales</taxon>
        <taxon>Alcaligenaceae</taxon>
    </lineage>
</organism>
<evidence type="ECO:0000313" key="7">
    <source>
        <dbReference type="EMBL" id="MBV4396796.1"/>
    </source>
</evidence>
<evidence type="ECO:0000259" key="6">
    <source>
        <dbReference type="Pfam" id="PF14759"/>
    </source>
</evidence>
<feature type="domain" description="Reductase C-terminal" evidence="6">
    <location>
        <begin position="321"/>
        <end position="404"/>
    </location>
</feature>
<evidence type="ECO:0000313" key="8">
    <source>
        <dbReference type="Proteomes" id="UP000722165"/>
    </source>
</evidence>
<dbReference type="NCBIfam" id="NF042949">
    <property type="entry name" value="3PPDioc_HcaD"/>
    <property type="match status" value="1"/>
</dbReference>
<evidence type="ECO:0000256" key="3">
    <source>
        <dbReference type="ARBA" id="ARBA00022827"/>
    </source>
</evidence>
<dbReference type="PANTHER" id="PTHR43557">
    <property type="entry name" value="APOPTOSIS-INDUCING FACTOR 1"/>
    <property type="match status" value="1"/>
</dbReference>
<dbReference type="InterPro" id="IPR023753">
    <property type="entry name" value="FAD/NAD-binding_dom"/>
</dbReference>
<reference evidence="7 8" key="1">
    <citation type="submission" date="2021-06" db="EMBL/GenBank/DDBJ databases">
        <authorList>
            <person name="Lu T."/>
            <person name="Wang Q."/>
            <person name="Han X."/>
        </authorList>
    </citation>
    <scope>NUCLEOTIDE SEQUENCE [LARGE SCALE GENOMIC DNA]</scope>
    <source>
        <strain evidence="7 8">LAM0050</strain>
    </source>
</reference>
<protein>
    <submittedName>
        <fullName evidence="7">FAD-dependent oxidoreductase</fullName>
    </submittedName>
</protein>
<evidence type="ECO:0000259" key="5">
    <source>
        <dbReference type="Pfam" id="PF07992"/>
    </source>
</evidence>
<sequence>MNKETIIIIGAGQAGATVAIQLRQDGFTGRIILVGDEPHLPYERPPLSKERLLTPDTTNCQIFSADFYAEKQIEVRNNEKVTSINTQTRQILLANGEKLDYFKLVITTGASVKHISMLDELGEKVHTLRTIDDADMLRLSLSPEKRIAIIGGGVIGLELASTAIDLGCQVNLVDTGNRVMRRSIPPILSQFLFEQHQKNGVQFHMNTGLRTASRNQDNSFTLTLENGTCLQADAIVYGIGVEPNVNLAIQAGIRVNNGIVINSHGQTSDPDIYAAGDVTACWQGQTQTFTRTETWENAQNQAITVAKAILAQNPPEFSAPWFWTDQCGLNIQLCGQMNADQWICRGDMNAPEGFILFGFSQDILVGAITVNQGREMRNLKKMIALQHPFCKATLENKETNLRQLSNSVTV</sequence>
<proteinExistence type="predicted"/>
<feature type="domain" description="FAD/NAD(P)-binding" evidence="5">
    <location>
        <begin position="6"/>
        <end position="302"/>
    </location>
</feature>
<evidence type="ECO:0000256" key="4">
    <source>
        <dbReference type="ARBA" id="ARBA00023002"/>
    </source>
</evidence>
<dbReference type="InterPro" id="IPR053382">
    <property type="entry name" value="Ring-hydroxylating_dioxygenase"/>
</dbReference>
<accession>A0ABS6NME2</accession>
<keyword evidence="2" id="KW-0285">Flavoprotein</keyword>
<evidence type="ECO:0000256" key="1">
    <source>
        <dbReference type="ARBA" id="ARBA00001974"/>
    </source>
</evidence>